<comment type="caution">
    <text evidence="1">The sequence shown here is derived from an EMBL/GenBank/DDBJ whole genome shotgun (WGS) entry which is preliminary data.</text>
</comment>
<evidence type="ECO:0000313" key="1">
    <source>
        <dbReference type="EMBL" id="OPH09708.1"/>
    </source>
</evidence>
<name>A0A9Q5QWJ6_9CYAN</name>
<protein>
    <submittedName>
        <fullName evidence="1">Uncharacterized protein</fullName>
    </submittedName>
</protein>
<dbReference type="AlphaFoldDB" id="A0A9Q5QWJ6"/>
<gene>
    <name evidence="1" type="ORF">CENA302_07900</name>
</gene>
<dbReference type="EMBL" id="MTPU01000036">
    <property type="protein sequence ID" value="OPH09708.1"/>
    <property type="molecule type" value="Genomic_DNA"/>
</dbReference>
<dbReference type="Proteomes" id="UP000190056">
    <property type="component" value="Unassembled WGS sequence"/>
</dbReference>
<organism evidence="1 2">
    <name type="scientific">Cylindrospermopsis raciborskii CENA302</name>
    <dbReference type="NCBI Taxonomy" id="1170768"/>
    <lineage>
        <taxon>Bacteria</taxon>
        <taxon>Bacillati</taxon>
        <taxon>Cyanobacteriota</taxon>
        <taxon>Cyanophyceae</taxon>
        <taxon>Nostocales</taxon>
        <taxon>Aphanizomenonaceae</taxon>
        <taxon>Cylindrospermopsis</taxon>
    </lineage>
</organism>
<accession>A0A9Q5QWJ6</accession>
<evidence type="ECO:0000313" key="2">
    <source>
        <dbReference type="Proteomes" id="UP000190056"/>
    </source>
</evidence>
<sequence length="63" mass="7129">MAYQPQGYQILIFIFLQIRKNKRKLLTAFLLFSGEGQNFNAVVGNMSTSQSDLIISQPPPNLQ</sequence>
<proteinExistence type="predicted"/>
<reference evidence="1 2" key="1">
    <citation type="submission" date="2017-01" db="EMBL/GenBank/DDBJ databases">
        <authorList>
            <person name="Abreu V.A."/>
            <person name="Popin R.V."/>
            <person name="Rigonato J."/>
            <person name="Andreote A.P."/>
            <person name="Schaker P.C."/>
            <person name="Hoff-Risseti C."/>
            <person name="Alvarenga D.O."/>
            <person name="Varani A.M."/>
            <person name="Fiore M.F."/>
        </authorList>
    </citation>
    <scope>NUCLEOTIDE SEQUENCE [LARGE SCALE GENOMIC DNA]</scope>
    <source>
        <strain evidence="1 2">CENA302</strain>
    </source>
</reference>